<dbReference type="Proteomes" id="UP000509548">
    <property type="component" value="Chromosome 1"/>
</dbReference>
<dbReference type="EMBL" id="JAYLVJ010000023">
    <property type="protein sequence ID" value="MEO1756109.1"/>
    <property type="molecule type" value="Genomic_DNA"/>
</dbReference>
<evidence type="ECO:0000313" key="4">
    <source>
        <dbReference type="EMBL" id="QLB63756.1"/>
    </source>
</evidence>
<accession>A0A9Q6S3B0</accession>
<dbReference type="PRINTS" id="PR00080">
    <property type="entry name" value="SDRFAMILY"/>
</dbReference>
<gene>
    <name evidence="4" type="ORF">A9O66_16055</name>
    <name evidence="3" type="ORF">VOI32_19475</name>
</gene>
<dbReference type="InterPro" id="IPR002347">
    <property type="entry name" value="SDR_fam"/>
</dbReference>
<dbReference type="EC" id="1.1.1.100" evidence="3"/>
<dbReference type="PANTHER" id="PTHR42760:SF78">
    <property type="entry name" value="3-OXOACYL-[ACYL-CARRIER-PROTEIN] REDUCTASE [NADH]"/>
    <property type="match status" value="1"/>
</dbReference>
<evidence type="ECO:0000259" key="2">
    <source>
        <dbReference type="SMART" id="SM00822"/>
    </source>
</evidence>
<dbReference type="Proteomes" id="UP001462961">
    <property type="component" value="Unassembled WGS sequence"/>
</dbReference>
<dbReference type="NCBIfam" id="NF006110">
    <property type="entry name" value="PRK08261.1"/>
    <property type="match status" value="1"/>
</dbReference>
<name>A0A9Q6S3B0_9BURK</name>
<keyword evidence="3" id="KW-0560">Oxidoreductase</keyword>
<dbReference type="SMART" id="SM00822">
    <property type="entry name" value="PKS_KR"/>
    <property type="match status" value="1"/>
</dbReference>
<reference evidence="3 6" key="3">
    <citation type="submission" date="2024-01" db="EMBL/GenBank/DDBJ databases">
        <title>The diversity of rhizobia nodulating Mimosa spp. in eleven states of Brazil covering several biomes is determined by host plant, location, and edaphic factors.</title>
        <authorList>
            <person name="Rouws L."/>
            <person name="Barauna A."/>
            <person name="Beukes C."/>
            <person name="De Faria S.M."/>
            <person name="Gross E."/>
            <person name="Dos Reis Junior F.B."/>
            <person name="Simon M."/>
            <person name="Maluk M."/>
            <person name="Odee D.W."/>
            <person name="Kenicer G."/>
            <person name="Young J.P.W."/>
            <person name="Reis V.M."/>
            <person name="Zilli J."/>
            <person name="James E.K."/>
        </authorList>
    </citation>
    <scope>NUCLEOTIDE SEQUENCE [LARGE SCALE GENOMIC DNA]</scope>
    <source>
        <strain evidence="3 6">JHI1651</strain>
    </source>
</reference>
<evidence type="ECO:0000313" key="3">
    <source>
        <dbReference type="EMBL" id="MEO1756109.1"/>
    </source>
</evidence>
<dbReference type="AlphaFoldDB" id="A0A9Q6S3B0"/>
<reference evidence="4 5" key="1">
    <citation type="journal article" date="2014" name="Genome Announc.">
        <title>Draft Genome Sequence of the Haloacid-Degrading Burkholderia caribensis Strain MBA4.</title>
        <authorList>
            <person name="Pan Y."/>
            <person name="Kong K.F."/>
            <person name="Tsang J.S."/>
        </authorList>
    </citation>
    <scope>NUCLEOTIDE SEQUENCE [LARGE SCALE GENOMIC DNA]</scope>
    <source>
        <strain evidence="4 5">852011</strain>
    </source>
</reference>
<feature type="domain" description="Ketoreductase" evidence="2">
    <location>
        <begin position="246"/>
        <end position="425"/>
    </location>
</feature>
<dbReference type="PANTHER" id="PTHR42760">
    <property type="entry name" value="SHORT-CHAIN DEHYDROGENASES/REDUCTASES FAMILY MEMBER"/>
    <property type="match status" value="1"/>
</dbReference>
<dbReference type="Gene3D" id="3.40.50.720">
    <property type="entry name" value="NAD(P)-binding Rossmann-like Domain"/>
    <property type="match status" value="2"/>
</dbReference>
<dbReference type="FunFam" id="3.40.50.720:FF:000338">
    <property type="entry name" value="3-oxoacyl-ACP reductase FabG"/>
    <property type="match status" value="1"/>
</dbReference>
<keyword evidence="6" id="KW-1185">Reference proteome</keyword>
<dbReference type="GO" id="GO:0004316">
    <property type="term" value="F:3-oxoacyl-[acyl-carrier-protein] reductase (NADPH) activity"/>
    <property type="evidence" value="ECO:0007669"/>
    <property type="project" value="UniProtKB-EC"/>
</dbReference>
<dbReference type="RefSeq" id="WP_107204088.1">
    <property type="nucleotide sequence ID" value="NZ_CP015958.1"/>
</dbReference>
<reference evidence="4" key="2">
    <citation type="submission" date="2016-06" db="EMBL/GenBank/DDBJ databases">
        <authorList>
            <person name="Huang P."/>
            <person name="Jiang X."/>
            <person name="Liu X."/>
        </authorList>
    </citation>
    <scope>NUCLEOTIDE SEQUENCE</scope>
    <source>
        <strain evidence="4">852011</strain>
    </source>
</reference>
<sequence>MNDSYLNFVNSPLGARVARSLGLPKPEVLRRYRADAPEFDGIVAVGAGPAPQLLDPLADVVAHIGMTSVAHASAGLWVPLANRHGLMTGRFEPADPAAGSQARVKALVFDASGIESSAQLESLYTFFHDAVRSLDTCGRIVVLGRPPEACASPRQWTAQRALEGMARSLGKEARRGIAANLIYVSQGAESGIESTLRFFLSPRSAYVSGQVVRIGAAPGGIAPNFGQNLGQNLGQDFDWTQPLAGQRAVVTGAARGIGAAIANVLASQGAHVIGIDIPSATQALDATLRQLGGTALALDIAAPETPAQIAAALDELGVDVFVHNAGITKDKTIAKMTEAAWRSVIDINLSAQERIDDALLEAGTLRDGGRIICVSSISGIAGNLGQTNYAASKAGVIGRVQGMAPYLAARRITINAVAPGFIETQMTAKMPLALREAGRRMNSMSQGGQPADVAQTIAWLAHPGSAGVTGQVVRVCGQSLIGA</sequence>
<dbReference type="InterPro" id="IPR036291">
    <property type="entry name" value="NAD(P)-bd_dom_sf"/>
</dbReference>
<organism evidence="4 5">
    <name type="scientific">Paraburkholderia caribensis</name>
    <dbReference type="NCBI Taxonomy" id="75105"/>
    <lineage>
        <taxon>Bacteria</taxon>
        <taxon>Pseudomonadati</taxon>
        <taxon>Pseudomonadota</taxon>
        <taxon>Betaproteobacteria</taxon>
        <taxon>Burkholderiales</taxon>
        <taxon>Burkholderiaceae</taxon>
        <taxon>Paraburkholderia</taxon>
    </lineage>
</organism>
<dbReference type="Pfam" id="PF13561">
    <property type="entry name" value="adh_short_C2"/>
    <property type="match status" value="1"/>
</dbReference>
<dbReference type="InterPro" id="IPR057326">
    <property type="entry name" value="KR_dom"/>
</dbReference>
<evidence type="ECO:0000256" key="1">
    <source>
        <dbReference type="ARBA" id="ARBA00006484"/>
    </source>
</evidence>
<dbReference type="PRINTS" id="PR00081">
    <property type="entry name" value="GDHRDH"/>
</dbReference>
<evidence type="ECO:0000313" key="6">
    <source>
        <dbReference type="Proteomes" id="UP001462961"/>
    </source>
</evidence>
<evidence type="ECO:0000313" key="5">
    <source>
        <dbReference type="Proteomes" id="UP000509548"/>
    </source>
</evidence>
<dbReference type="SUPFAM" id="SSF51735">
    <property type="entry name" value="NAD(P)-binding Rossmann-fold domains"/>
    <property type="match status" value="1"/>
</dbReference>
<protein>
    <submittedName>
        <fullName evidence="4">3-oxoacyl-ACP reductase</fullName>
        <ecNumber evidence="3">1.1.1.100</ecNumber>
    </submittedName>
</protein>
<proteinExistence type="inferred from homology"/>
<dbReference type="EMBL" id="CP015958">
    <property type="protein sequence ID" value="QLB63756.1"/>
    <property type="molecule type" value="Genomic_DNA"/>
</dbReference>
<comment type="similarity">
    <text evidence="1">Belongs to the short-chain dehydrogenases/reductases (SDR) family.</text>
</comment>